<name>A0A7K1L4A1_9ACTN</name>
<dbReference type="SMART" id="SM00421">
    <property type="entry name" value="HTH_LUXR"/>
    <property type="match status" value="1"/>
</dbReference>
<keyword evidence="5" id="KW-1185">Reference proteome</keyword>
<dbReference type="PROSITE" id="PS50043">
    <property type="entry name" value="HTH_LUXR_2"/>
    <property type="match status" value="1"/>
</dbReference>
<evidence type="ECO:0000256" key="2">
    <source>
        <dbReference type="ARBA" id="ARBA00022840"/>
    </source>
</evidence>
<proteinExistence type="predicted"/>
<dbReference type="Gene3D" id="1.25.40.10">
    <property type="entry name" value="Tetratricopeptide repeat domain"/>
    <property type="match status" value="1"/>
</dbReference>
<dbReference type="PANTHER" id="PTHR16305">
    <property type="entry name" value="TESTICULAR SOLUBLE ADENYLYL CYCLASE"/>
    <property type="match status" value="1"/>
</dbReference>
<dbReference type="GO" id="GO:0005737">
    <property type="term" value="C:cytoplasm"/>
    <property type="evidence" value="ECO:0007669"/>
    <property type="project" value="TreeGrafter"/>
</dbReference>
<dbReference type="Proteomes" id="UP000432015">
    <property type="component" value="Unassembled WGS sequence"/>
</dbReference>
<keyword evidence="2" id="KW-0067">ATP-binding</keyword>
<dbReference type="GO" id="GO:0005524">
    <property type="term" value="F:ATP binding"/>
    <property type="evidence" value="ECO:0007669"/>
    <property type="project" value="UniProtKB-KW"/>
</dbReference>
<dbReference type="InterPro" id="IPR016032">
    <property type="entry name" value="Sig_transdc_resp-reg_C-effctor"/>
</dbReference>
<evidence type="ECO:0000259" key="3">
    <source>
        <dbReference type="PROSITE" id="PS50043"/>
    </source>
</evidence>
<feature type="domain" description="HTH luxR-type" evidence="3">
    <location>
        <begin position="994"/>
        <end position="1059"/>
    </location>
</feature>
<dbReference type="GO" id="GO:0004016">
    <property type="term" value="F:adenylate cyclase activity"/>
    <property type="evidence" value="ECO:0007669"/>
    <property type="project" value="TreeGrafter"/>
</dbReference>
<dbReference type="InterPro" id="IPR027417">
    <property type="entry name" value="P-loop_NTPase"/>
</dbReference>
<sequence length="1060" mass="113235">MFGTPPLVDCVAAGPGAYLPELTPLAKTISTRLFTCATDLEIFPPSPTGAFRAEHEATPTWAHAEPAAYSAGPRRGGRRAAPYISTRVWQTIPERVRVKSKFPSNQWDDRLDGVHAAVGRADSLLGAPSLHAPPLVGRDAELRSVDRFLDRTAAHDRGGSVVMAGAPGSGKTRLLEEIGRRAQPFFTVLRCSGTPAERTIPFAGLHQLLFPLRHHLDRLPGTQVALLNGVFGLSEPPRGRLSAPCAALALLVLAAERSPLLLLVDDAHRLDEASLDALAFVSRRLRNLPVAMMFATREHEPRSPHLHGLPEARLEPLSPTDTRLLIARVTAAAPRNAPVPCGGVPPRPRPPFHDRPWIDRIAQESAGNPLIAIELAAALGAGGRDDASEIPPSPRLRATFGDLLSELPEPTRWLLLIAAANDKDDLGTTLSAASTLGLGTGELAPAERSMLATVDGDELSFQPPFLRTVVYRNATVAERKTAHGALAEATAASPHRRVHHLASAAHEPDEAVAQQISEGAGHARQVDGMVSALHVVERAATLSRDPATRSRFLIDAASCAWQAGLPLRARALERQIAHPAGDPRLLATARLLRGTIAHAEAAAGTGAGHRVLLASALETARAEPVLSARLLLTAARTALDAGHRGHLAEIGGRLLDLALDAGHPAKRFGAALRRIADRDLRHAGDVDAMAAGLLRLTATGEPVAWPAMPPHVPTMGAGARDAFAQTVRELRAQGATGTLPLAAVPLIALDHLAGRWDEAAALGAEVLALAEQTGQRAMTARVRVMLALAAAARDPGGCRDLVEGALRSSASGHDRAAHAMAHWALGRSALSARDPSAAIPHYARITSPDDGAHHYLTAFLACPDLVECHVMAGQLTEARALLESAEEWRLDDSAPHLLGPMLRARSLVASRAEEAERLLDEAILRSRECPFERGRAELQLGKLLRRQRRIKDARRHLHAAVAAFTALRAEPWLDQASAELRAAGYARPSTGEGLPGAATRLTPQELRIARFASEGLTNPEIALRLSISSSTVRYHLSKIFQKLDITSRRQLLRSNLVLVE</sequence>
<dbReference type="SMART" id="SM00382">
    <property type="entry name" value="AAA"/>
    <property type="match status" value="1"/>
</dbReference>
<dbReference type="InterPro" id="IPR041664">
    <property type="entry name" value="AAA_16"/>
</dbReference>
<dbReference type="CDD" id="cd06170">
    <property type="entry name" value="LuxR_C_like"/>
    <property type="match status" value="1"/>
</dbReference>
<dbReference type="InterPro" id="IPR003593">
    <property type="entry name" value="AAA+_ATPase"/>
</dbReference>
<dbReference type="SUPFAM" id="SSF46894">
    <property type="entry name" value="C-terminal effector domain of the bipartite response regulators"/>
    <property type="match status" value="1"/>
</dbReference>
<comment type="caution">
    <text evidence="4">The sequence shown here is derived from an EMBL/GenBank/DDBJ whole genome shotgun (WGS) entry which is preliminary data.</text>
</comment>
<gene>
    <name evidence="4" type="ORF">GNZ18_21135</name>
</gene>
<dbReference type="AlphaFoldDB" id="A0A7K1L4A1"/>
<protein>
    <submittedName>
        <fullName evidence="4">AAA family ATPase</fullName>
    </submittedName>
</protein>
<dbReference type="SUPFAM" id="SSF48452">
    <property type="entry name" value="TPR-like"/>
    <property type="match status" value="1"/>
</dbReference>
<dbReference type="SUPFAM" id="SSF52540">
    <property type="entry name" value="P-loop containing nucleoside triphosphate hydrolases"/>
    <property type="match status" value="1"/>
</dbReference>
<dbReference type="PRINTS" id="PR00038">
    <property type="entry name" value="HTHLUXR"/>
</dbReference>
<dbReference type="Gene3D" id="1.10.10.10">
    <property type="entry name" value="Winged helix-like DNA-binding domain superfamily/Winged helix DNA-binding domain"/>
    <property type="match status" value="1"/>
</dbReference>
<evidence type="ECO:0000313" key="4">
    <source>
        <dbReference type="EMBL" id="MUN39085.1"/>
    </source>
</evidence>
<reference evidence="4 5" key="1">
    <citation type="submission" date="2019-11" db="EMBL/GenBank/DDBJ databases">
        <authorList>
            <person name="Cao P."/>
        </authorList>
    </citation>
    <scope>NUCLEOTIDE SEQUENCE [LARGE SCALE GENOMIC DNA]</scope>
    <source>
        <strain evidence="4 5">NEAU-AAG5</strain>
    </source>
</reference>
<organism evidence="4 5">
    <name type="scientific">Actinomadura litoris</name>
    <dbReference type="NCBI Taxonomy" id="2678616"/>
    <lineage>
        <taxon>Bacteria</taxon>
        <taxon>Bacillati</taxon>
        <taxon>Actinomycetota</taxon>
        <taxon>Actinomycetes</taxon>
        <taxon>Streptosporangiales</taxon>
        <taxon>Thermomonosporaceae</taxon>
        <taxon>Actinomadura</taxon>
    </lineage>
</organism>
<accession>A0A7K1L4A1</accession>
<dbReference type="PANTHER" id="PTHR16305:SF35">
    <property type="entry name" value="TRANSCRIPTIONAL ACTIVATOR DOMAIN"/>
    <property type="match status" value="1"/>
</dbReference>
<evidence type="ECO:0000256" key="1">
    <source>
        <dbReference type="ARBA" id="ARBA00022741"/>
    </source>
</evidence>
<dbReference type="Gene3D" id="3.40.50.300">
    <property type="entry name" value="P-loop containing nucleotide triphosphate hydrolases"/>
    <property type="match status" value="1"/>
</dbReference>
<dbReference type="Pfam" id="PF13191">
    <property type="entry name" value="AAA_16"/>
    <property type="match status" value="1"/>
</dbReference>
<dbReference type="InterPro" id="IPR011990">
    <property type="entry name" value="TPR-like_helical_dom_sf"/>
</dbReference>
<dbReference type="Pfam" id="PF00196">
    <property type="entry name" value="GerE"/>
    <property type="match status" value="1"/>
</dbReference>
<evidence type="ECO:0000313" key="5">
    <source>
        <dbReference type="Proteomes" id="UP000432015"/>
    </source>
</evidence>
<dbReference type="GO" id="GO:0003677">
    <property type="term" value="F:DNA binding"/>
    <property type="evidence" value="ECO:0007669"/>
    <property type="project" value="InterPro"/>
</dbReference>
<dbReference type="InterPro" id="IPR036388">
    <property type="entry name" value="WH-like_DNA-bd_sf"/>
</dbReference>
<dbReference type="GO" id="GO:0006355">
    <property type="term" value="P:regulation of DNA-templated transcription"/>
    <property type="evidence" value="ECO:0007669"/>
    <property type="project" value="InterPro"/>
</dbReference>
<dbReference type="EMBL" id="WOFH01000007">
    <property type="protein sequence ID" value="MUN39085.1"/>
    <property type="molecule type" value="Genomic_DNA"/>
</dbReference>
<dbReference type="InterPro" id="IPR000792">
    <property type="entry name" value="Tscrpt_reg_LuxR_C"/>
</dbReference>
<keyword evidence="1" id="KW-0547">Nucleotide-binding</keyword>